<organism evidence="6 7">
    <name type="scientific">Synergistes jonesii</name>
    <dbReference type="NCBI Taxonomy" id="2754"/>
    <lineage>
        <taxon>Bacteria</taxon>
        <taxon>Thermotogati</taxon>
        <taxon>Synergistota</taxon>
        <taxon>Synergistia</taxon>
        <taxon>Synergistales</taxon>
        <taxon>Synergistaceae</taxon>
        <taxon>Synergistes</taxon>
    </lineage>
</organism>
<sequence>MSRVYYRKTDESFTEEELSAAARQLLEAVVEREAVALEKRIALKVHFGEEGNATYVKPACFNGIIDLLVERGTEAAFMDTSVLYAGPRRRRESHTRLALAHGFTRLPVVIADGEAGEHFDEVPINGRHFKSCKIGAEYRKYAQMIVIAHFKGHRLAGFGGAVKQLSMGCAAKGGKLAMHMGIKPYIISFLCKRCGLCAANCPPQAISAGGSVAVDGEKCIGCGACFALCPNRAVSIYTPKSVCFALLRRGDFYERLAEYAYAAQRGRRNVYINFAVNITANCDCVSKKMTPVMRDIGIFAGADAVAVDSACCAAAQAAGHGFKGTEQLRYAEKLGLGSTSYELVGV</sequence>
<name>A0A073IPT7_9BACT</name>
<evidence type="ECO:0000259" key="5">
    <source>
        <dbReference type="PROSITE" id="PS51379"/>
    </source>
</evidence>
<dbReference type="InterPro" id="IPR050572">
    <property type="entry name" value="Fe-S_Ferredoxin"/>
</dbReference>
<keyword evidence="7" id="KW-1185">Reference proteome</keyword>
<keyword evidence="4" id="KW-0411">Iron-sulfur</keyword>
<keyword evidence="1" id="KW-0004">4Fe-4S</keyword>
<dbReference type="GO" id="GO:0051539">
    <property type="term" value="F:4 iron, 4 sulfur cluster binding"/>
    <property type="evidence" value="ECO:0007669"/>
    <property type="project" value="UniProtKB-KW"/>
</dbReference>
<evidence type="ECO:0000256" key="2">
    <source>
        <dbReference type="ARBA" id="ARBA00022723"/>
    </source>
</evidence>
<dbReference type="EMBL" id="JMKI01000045">
    <property type="protein sequence ID" value="KEJ91550.1"/>
    <property type="molecule type" value="Genomic_DNA"/>
</dbReference>
<dbReference type="Pfam" id="PF12838">
    <property type="entry name" value="Fer4_7"/>
    <property type="match status" value="1"/>
</dbReference>
<protein>
    <recommendedName>
        <fullName evidence="5">4Fe-4S ferredoxin-type domain-containing protein</fullName>
    </recommendedName>
</protein>
<accession>A0A073IPT7</accession>
<dbReference type="PROSITE" id="PS00198">
    <property type="entry name" value="4FE4S_FER_1"/>
    <property type="match status" value="1"/>
</dbReference>
<keyword evidence="3" id="KW-0408">Iron</keyword>
<evidence type="ECO:0000256" key="1">
    <source>
        <dbReference type="ARBA" id="ARBA00022485"/>
    </source>
</evidence>
<dbReference type="eggNOG" id="COG2768">
    <property type="taxonomic scope" value="Bacteria"/>
</dbReference>
<dbReference type="RefSeq" id="WP_037977651.1">
    <property type="nucleotide sequence ID" value="NZ_JMKI01000045.1"/>
</dbReference>
<dbReference type="OrthoDB" id="9781559at2"/>
<evidence type="ECO:0000313" key="6">
    <source>
        <dbReference type="EMBL" id="KEJ91550.1"/>
    </source>
</evidence>
<dbReference type="InterPro" id="IPR017900">
    <property type="entry name" value="4Fe4S_Fe_S_CS"/>
</dbReference>
<keyword evidence="2" id="KW-0479">Metal-binding</keyword>
<dbReference type="PROSITE" id="PS51379">
    <property type="entry name" value="4FE4S_FER_2"/>
    <property type="match status" value="2"/>
</dbReference>
<dbReference type="PANTHER" id="PTHR43687">
    <property type="entry name" value="ADENYLYLSULFATE REDUCTASE, BETA SUBUNIT"/>
    <property type="match status" value="1"/>
</dbReference>
<reference evidence="6 7" key="1">
    <citation type="submission" date="2014-04" db="EMBL/GenBank/DDBJ databases">
        <title>Draft Genome Sequence of Synergistes jonesii.</title>
        <authorList>
            <person name="Coil D.A."/>
            <person name="Eisen J.A."/>
            <person name="Holland-Moritz H.E."/>
        </authorList>
    </citation>
    <scope>NUCLEOTIDE SEQUENCE [LARGE SCALE GENOMIC DNA]</scope>
    <source>
        <strain evidence="6 7">78-1</strain>
    </source>
</reference>
<gene>
    <name evidence="6" type="ORF">EH55_09080</name>
</gene>
<dbReference type="Gene3D" id="3.30.70.20">
    <property type="match status" value="1"/>
</dbReference>
<dbReference type="GO" id="GO:0046872">
    <property type="term" value="F:metal ion binding"/>
    <property type="evidence" value="ECO:0007669"/>
    <property type="project" value="UniProtKB-KW"/>
</dbReference>
<dbReference type="GeneID" id="90984265"/>
<evidence type="ECO:0000313" key="7">
    <source>
        <dbReference type="Proteomes" id="UP000027665"/>
    </source>
</evidence>
<dbReference type="PANTHER" id="PTHR43687:SF1">
    <property type="entry name" value="FERREDOXIN III"/>
    <property type="match status" value="1"/>
</dbReference>
<feature type="domain" description="4Fe-4S ferredoxin-type" evidence="5">
    <location>
        <begin position="182"/>
        <end position="207"/>
    </location>
</feature>
<dbReference type="Proteomes" id="UP000027665">
    <property type="component" value="Unassembled WGS sequence"/>
</dbReference>
<feature type="domain" description="4Fe-4S ferredoxin-type" evidence="5">
    <location>
        <begin position="210"/>
        <end position="239"/>
    </location>
</feature>
<comment type="caution">
    <text evidence="6">The sequence shown here is derived from an EMBL/GenBank/DDBJ whole genome shotgun (WGS) entry which is preliminary data.</text>
</comment>
<evidence type="ECO:0000256" key="3">
    <source>
        <dbReference type="ARBA" id="ARBA00023004"/>
    </source>
</evidence>
<dbReference type="SUPFAM" id="SSF54862">
    <property type="entry name" value="4Fe-4S ferredoxins"/>
    <property type="match status" value="1"/>
</dbReference>
<evidence type="ECO:0000256" key="4">
    <source>
        <dbReference type="ARBA" id="ARBA00023014"/>
    </source>
</evidence>
<dbReference type="InterPro" id="IPR007160">
    <property type="entry name" value="DUF362"/>
</dbReference>
<dbReference type="Pfam" id="PF04015">
    <property type="entry name" value="DUF362"/>
    <property type="match status" value="1"/>
</dbReference>
<dbReference type="STRING" id="2754.EH55_09080"/>
<dbReference type="InterPro" id="IPR017896">
    <property type="entry name" value="4Fe4S_Fe-S-bd"/>
</dbReference>
<dbReference type="AlphaFoldDB" id="A0A073IPT7"/>
<proteinExistence type="predicted"/>